<gene>
    <name evidence="3" type="ORF">DME_LOCUS1577</name>
</gene>
<dbReference type="SMART" id="SM00061">
    <property type="entry name" value="MATH"/>
    <property type="match status" value="1"/>
</dbReference>
<evidence type="ECO:0000313" key="4">
    <source>
        <dbReference type="Proteomes" id="UP000038040"/>
    </source>
</evidence>
<keyword evidence="1" id="KW-0812">Transmembrane</keyword>
<dbReference type="Pfam" id="PF22486">
    <property type="entry name" value="MATH_2"/>
    <property type="match status" value="1"/>
</dbReference>
<dbReference type="EMBL" id="UYYG01000025">
    <property type="protein sequence ID" value="VDN51604.1"/>
    <property type="molecule type" value="Genomic_DNA"/>
</dbReference>
<keyword evidence="5" id="KW-1185">Reference proteome</keyword>
<dbReference type="AlphaFoldDB" id="A0A0N4UHJ2"/>
<feature type="domain" description="MATH" evidence="2">
    <location>
        <begin position="23"/>
        <end position="152"/>
    </location>
</feature>
<name>A0A0N4UHJ2_DRAME</name>
<dbReference type="InterPro" id="IPR002083">
    <property type="entry name" value="MATH/TRAF_dom"/>
</dbReference>
<evidence type="ECO:0000259" key="2">
    <source>
        <dbReference type="PROSITE" id="PS50144"/>
    </source>
</evidence>
<proteinExistence type="predicted"/>
<dbReference type="STRING" id="318479.A0A0N4UHJ2"/>
<accession>A0A0N4UHJ2</accession>
<feature type="transmembrane region" description="Helical" evidence="1">
    <location>
        <begin position="235"/>
        <end position="260"/>
    </location>
</feature>
<reference evidence="3 5" key="2">
    <citation type="submission" date="2018-11" db="EMBL/GenBank/DDBJ databases">
        <authorList>
            <consortium name="Pathogen Informatics"/>
        </authorList>
    </citation>
    <scope>NUCLEOTIDE SEQUENCE [LARGE SCALE GENOMIC DNA]</scope>
</reference>
<dbReference type="InterPro" id="IPR008974">
    <property type="entry name" value="TRAF-like"/>
</dbReference>
<dbReference type="Proteomes" id="UP000274756">
    <property type="component" value="Unassembled WGS sequence"/>
</dbReference>
<evidence type="ECO:0000313" key="5">
    <source>
        <dbReference type="Proteomes" id="UP000274756"/>
    </source>
</evidence>
<dbReference type="PROSITE" id="PS50144">
    <property type="entry name" value="MATH"/>
    <property type="match status" value="1"/>
</dbReference>
<evidence type="ECO:0000313" key="3">
    <source>
        <dbReference type="EMBL" id="VDN51604.1"/>
    </source>
</evidence>
<reference evidence="6" key="1">
    <citation type="submission" date="2017-02" db="UniProtKB">
        <authorList>
            <consortium name="WormBaseParasite"/>
        </authorList>
    </citation>
    <scope>IDENTIFICATION</scope>
</reference>
<dbReference type="PANTHER" id="PTHR47022">
    <property type="entry name" value="BTB AND MATH DOMAIN-CONTAINING PROTEIN 36-RELATED"/>
    <property type="match status" value="1"/>
</dbReference>
<dbReference type="SUPFAM" id="SSF49599">
    <property type="entry name" value="TRAF domain-like"/>
    <property type="match status" value="1"/>
</dbReference>
<keyword evidence="1" id="KW-1133">Transmembrane helix</keyword>
<organism evidence="4 6">
    <name type="scientific">Dracunculus medinensis</name>
    <name type="common">Guinea worm</name>
    <dbReference type="NCBI Taxonomy" id="318479"/>
    <lineage>
        <taxon>Eukaryota</taxon>
        <taxon>Metazoa</taxon>
        <taxon>Ecdysozoa</taxon>
        <taxon>Nematoda</taxon>
        <taxon>Chromadorea</taxon>
        <taxon>Rhabditida</taxon>
        <taxon>Spirurina</taxon>
        <taxon>Dracunculoidea</taxon>
        <taxon>Dracunculidae</taxon>
        <taxon>Dracunculus</taxon>
    </lineage>
</organism>
<protein>
    <submittedName>
        <fullName evidence="6">MATH domain-containing protein</fullName>
    </submittedName>
</protein>
<dbReference type="PANTHER" id="PTHR47022:SF1">
    <property type="entry name" value="BTB AND MATH DOMAIN-CONTAINING PROTEIN 36-RELATED"/>
    <property type="match status" value="1"/>
</dbReference>
<evidence type="ECO:0000313" key="6">
    <source>
        <dbReference type="WBParaSite" id="DME_0000702501-mRNA-1"/>
    </source>
</evidence>
<dbReference type="OrthoDB" id="289038at2759"/>
<evidence type="ECO:0000256" key="1">
    <source>
        <dbReference type="SAM" id="Phobius"/>
    </source>
</evidence>
<sequence>MPFIIVTTVSTSVDTSSPSSSSDGILRLTIKNFKSMTDTVRGESKEIQSIPWRIMVMPRQHVVQKKGTQKCLGFFLQCCPNAYSDSWSCQAAAELRLISQKASVPHFTRKTNHVYTAKENDWGYSCFMTWADIQDEEQGYIKDDTVILEVSVKAEPAKNVLTQEQFRKKIQDYKRLADIQSSRGYLDKAIECNASALKFCRDRDKACREELEIQKQQLIDLKLKQSIERIEKGRLIYNLLFQITAAFQCYFFISILLYILEIKNYRLQTPPPPAKPTVEKRNFIEKIGTETHLDDLKIEKEIPMPGITAATCKDVCKNPKGQRKSGSLNFQKQLNQDNFDFSKIIFIVVVTLLDMD</sequence>
<dbReference type="Proteomes" id="UP000038040">
    <property type="component" value="Unplaced"/>
</dbReference>
<dbReference type="WBParaSite" id="DME_0000702501-mRNA-1">
    <property type="protein sequence ID" value="DME_0000702501-mRNA-1"/>
    <property type="gene ID" value="DME_0000702501"/>
</dbReference>
<dbReference type="Gene3D" id="2.60.210.10">
    <property type="entry name" value="Apoptosis, Tumor Necrosis Factor Receptor Associated Protein 2, Chain A"/>
    <property type="match status" value="1"/>
</dbReference>
<keyword evidence="1" id="KW-0472">Membrane</keyword>